<evidence type="ECO:0000256" key="1">
    <source>
        <dbReference type="SAM" id="Phobius"/>
    </source>
</evidence>
<evidence type="ECO:0000313" key="2">
    <source>
        <dbReference type="EMBL" id="MRY57113.1"/>
    </source>
</evidence>
<keyword evidence="1" id="KW-0812">Transmembrane</keyword>
<evidence type="ECO:0000313" key="3">
    <source>
        <dbReference type="Proteomes" id="UP000463337"/>
    </source>
</evidence>
<gene>
    <name evidence="2" type="ORF">GKD59_04130</name>
</gene>
<accession>A0A395YXN4</accession>
<protein>
    <submittedName>
        <fullName evidence="2">Uncharacterized protein</fullName>
    </submittedName>
</protein>
<proteinExistence type="predicted"/>
<organism evidence="2 3">
    <name type="scientific">Parabacteroides distasonis</name>
    <dbReference type="NCBI Taxonomy" id="823"/>
    <lineage>
        <taxon>Bacteria</taxon>
        <taxon>Pseudomonadati</taxon>
        <taxon>Bacteroidota</taxon>
        <taxon>Bacteroidia</taxon>
        <taxon>Bacteroidales</taxon>
        <taxon>Tannerellaceae</taxon>
        <taxon>Parabacteroides</taxon>
    </lineage>
</organism>
<dbReference type="Proteomes" id="UP000463337">
    <property type="component" value="Unassembled WGS sequence"/>
</dbReference>
<feature type="transmembrane region" description="Helical" evidence="1">
    <location>
        <begin position="60"/>
        <end position="81"/>
    </location>
</feature>
<reference evidence="2 3" key="1">
    <citation type="journal article" date="2019" name="Nat. Med.">
        <title>A library of human gut bacterial isolates paired with longitudinal multiomics data enables mechanistic microbiome research.</title>
        <authorList>
            <person name="Poyet M."/>
            <person name="Groussin M."/>
            <person name="Gibbons S.M."/>
            <person name="Avila-Pacheco J."/>
            <person name="Jiang X."/>
            <person name="Kearney S.M."/>
            <person name="Perrotta A.R."/>
            <person name="Berdy B."/>
            <person name="Zhao S."/>
            <person name="Lieberman T.D."/>
            <person name="Swanson P.K."/>
            <person name="Smith M."/>
            <person name="Roesemann S."/>
            <person name="Alexander J.E."/>
            <person name="Rich S.A."/>
            <person name="Livny J."/>
            <person name="Vlamakis H."/>
            <person name="Clish C."/>
            <person name="Bullock K."/>
            <person name="Deik A."/>
            <person name="Scott J."/>
            <person name="Pierce K.A."/>
            <person name="Xavier R.J."/>
            <person name="Alm E.J."/>
        </authorList>
    </citation>
    <scope>NUCLEOTIDE SEQUENCE [LARGE SCALE GENOMIC DNA]</scope>
    <source>
        <strain evidence="2 3">BIOML-A41</strain>
    </source>
</reference>
<sequence length="90" mass="9999">MLVMSKHENICLPGNNSTLQSTSTHETSFFSWITVQKFYNLLPLGITPCKSIHEAKMYTVALLTMLSPAFLPLIGVAWFVYCSAKKGGRS</sequence>
<dbReference type="EMBL" id="WKLT01000003">
    <property type="protein sequence ID" value="MRY57113.1"/>
    <property type="molecule type" value="Genomic_DNA"/>
</dbReference>
<keyword evidence="1" id="KW-1133">Transmembrane helix</keyword>
<dbReference type="AlphaFoldDB" id="A0A395YXN4"/>
<keyword evidence="1" id="KW-0472">Membrane</keyword>
<comment type="caution">
    <text evidence="2">The sequence shown here is derived from an EMBL/GenBank/DDBJ whole genome shotgun (WGS) entry which is preliminary data.</text>
</comment>
<name>A0A395YXN4_PARDI</name>